<gene>
    <name evidence="2" type="ORF">G4223_08795</name>
</gene>
<dbReference type="Pfam" id="PF06226">
    <property type="entry name" value="DUF1007"/>
    <property type="match status" value="1"/>
</dbReference>
<evidence type="ECO:0000313" key="2">
    <source>
        <dbReference type="EMBL" id="NFV80207.1"/>
    </source>
</evidence>
<accession>A0A7C9UTP1</accession>
<proteinExistence type="predicted"/>
<protein>
    <submittedName>
        <fullName evidence="2">DUF1007 family protein</fullName>
    </submittedName>
</protein>
<dbReference type="InterPro" id="IPR010412">
    <property type="entry name" value="DUF1007"/>
</dbReference>
<dbReference type="AlphaFoldDB" id="A0A7C9UTP1"/>
<feature type="signal peptide" evidence="1">
    <location>
        <begin position="1"/>
        <end position="19"/>
    </location>
</feature>
<keyword evidence="1" id="KW-0732">Signal</keyword>
<sequence>MRRWLAALAMMLAPLPVLAHPHVLIDSHMVVIFEAGRITGLQMGWKFDPVYSSSLVQDYDKDKSGSLSAKEIADMEREAFQDTQPYSYFTYAKVDDKPVQWPRAEGFTVMVVQDSLLYGFRLRLPEPVDPRKQTFSLSTYEETYYIDIDFANETAVRLIGDGSDGCRAIMSPDSDNKLYGGIVVPNKVEITCAP</sequence>
<evidence type="ECO:0000256" key="1">
    <source>
        <dbReference type="SAM" id="SignalP"/>
    </source>
</evidence>
<name>A0A7C9UTP1_9PROT</name>
<dbReference type="EMBL" id="JAAIYP010000035">
    <property type="protein sequence ID" value="NFV80207.1"/>
    <property type="molecule type" value="Genomic_DNA"/>
</dbReference>
<dbReference type="PROSITE" id="PS00018">
    <property type="entry name" value="EF_HAND_1"/>
    <property type="match status" value="1"/>
</dbReference>
<comment type="caution">
    <text evidence="2">The sequence shown here is derived from an EMBL/GenBank/DDBJ whole genome shotgun (WGS) entry which is preliminary data.</text>
</comment>
<dbReference type="InterPro" id="IPR018247">
    <property type="entry name" value="EF_Hand_1_Ca_BS"/>
</dbReference>
<organism evidence="2 3">
    <name type="scientific">Magnetospirillum aberrantis SpK</name>
    <dbReference type="NCBI Taxonomy" id="908842"/>
    <lineage>
        <taxon>Bacteria</taxon>
        <taxon>Pseudomonadati</taxon>
        <taxon>Pseudomonadota</taxon>
        <taxon>Alphaproteobacteria</taxon>
        <taxon>Rhodospirillales</taxon>
        <taxon>Rhodospirillaceae</taxon>
        <taxon>Magnetospirillum</taxon>
    </lineage>
</organism>
<dbReference type="Proteomes" id="UP000480684">
    <property type="component" value="Unassembled WGS sequence"/>
</dbReference>
<keyword evidence="3" id="KW-1185">Reference proteome</keyword>
<feature type="chain" id="PRO_5028806662" evidence="1">
    <location>
        <begin position="20"/>
        <end position="194"/>
    </location>
</feature>
<reference evidence="2 3" key="1">
    <citation type="submission" date="2020-02" db="EMBL/GenBank/DDBJ databases">
        <authorList>
            <person name="Dziuba M."/>
            <person name="Kuznetsov B."/>
            <person name="Mardanov A."/>
            <person name="Ravin N."/>
            <person name="Grouzdev D."/>
        </authorList>
    </citation>
    <scope>NUCLEOTIDE SEQUENCE [LARGE SCALE GENOMIC DNA]</scope>
    <source>
        <strain evidence="2 3">SpK</strain>
    </source>
</reference>
<evidence type="ECO:0000313" key="3">
    <source>
        <dbReference type="Proteomes" id="UP000480684"/>
    </source>
</evidence>
<dbReference type="RefSeq" id="WP_163677955.1">
    <property type="nucleotide sequence ID" value="NZ_JAAIYP010000035.1"/>
</dbReference>